<dbReference type="EMBL" id="BGZK01001007">
    <property type="protein sequence ID" value="GBP68321.1"/>
    <property type="molecule type" value="Genomic_DNA"/>
</dbReference>
<dbReference type="AlphaFoldDB" id="A0A4C1XWJ0"/>
<gene>
    <name evidence="1" type="ORF">EVAR_4921_1</name>
</gene>
<sequence>MALPLQNQSVVSCRSAPVAPFCDIRTCHADCRRTKNVVDYTYDFNLDVRTAYPPTTKISQKFQFEITNISLNVNATFTRNTPHTVLGAETTHLCARPASRVRYGVSRLLSLYGIPPRYCIKDVYSAFNFLRFKSGTKVEGETRFKYNENFEHLKLNHKAELGIKSETRAEIGNPDSFKNRSVRVCNDRAPAPAVIRNPQRQALVASCYLSLLVDQL</sequence>
<comment type="caution">
    <text evidence="1">The sequence shown here is derived from an EMBL/GenBank/DDBJ whole genome shotgun (WGS) entry which is preliminary data.</text>
</comment>
<dbReference type="Proteomes" id="UP000299102">
    <property type="component" value="Unassembled WGS sequence"/>
</dbReference>
<organism evidence="1 2">
    <name type="scientific">Eumeta variegata</name>
    <name type="common">Bagworm moth</name>
    <name type="synonym">Eumeta japonica</name>
    <dbReference type="NCBI Taxonomy" id="151549"/>
    <lineage>
        <taxon>Eukaryota</taxon>
        <taxon>Metazoa</taxon>
        <taxon>Ecdysozoa</taxon>
        <taxon>Arthropoda</taxon>
        <taxon>Hexapoda</taxon>
        <taxon>Insecta</taxon>
        <taxon>Pterygota</taxon>
        <taxon>Neoptera</taxon>
        <taxon>Endopterygota</taxon>
        <taxon>Lepidoptera</taxon>
        <taxon>Glossata</taxon>
        <taxon>Ditrysia</taxon>
        <taxon>Tineoidea</taxon>
        <taxon>Psychidae</taxon>
        <taxon>Oiketicinae</taxon>
        <taxon>Eumeta</taxon>
    </lineage>
</organism>
<evidence type="ECO:0000313" key="2">
    <source>
        <dbReference type="Proteomes" id="UP000299102"/>
    </source>
</evidence>
<keyword evidence="2" id="KW-1185">Reference proteome</keyword>
<accession>A0A4C1XWJ0</accession>
<name>A0A4C1XWJ0_EUMVA</name>
<evidence type="ECO:0000313" key="1">
    <source>
        <dbReference type="EMBL" id="GBP68321.1"/>
    </source>
</evidence>
<reference evidence="1 2" key="1">
    <citation type="journal article" date="2019" name="Commun. Biol.">
        <title>The bagworm genome reveals a unique fibroin gene that provides high tensile strength.</title>
        <authorList>
            <person name="Kono N."/>
            <person name="Nakamura H."/>
            <person name="Ohtoshi R."/>
            <person name="Tomita M."/>
            <person name="Numata K."/>
            <person name="Arakawa K."/>
        </authorList>
    </citation>
    <scope>NUCLEOTIDE SEQUENCE [LARGE SCALE GENOMIC DNA]</scope>
</reference>
<proteinExistence type="predicted"/>
<protein>
    <submittedName>
        <fullName evidence="1">Uncharacterized protein</fullName>
    </submittedName>
</protein>